<reference evidence="4" key="3">
    <citation type="submission" date="2017-08" db="EMBL/GenBank/DDBJ databases">
        <title>Trichoderma gamsii strain T6085, whole genome shotgun sequencing project.</title>
        <authorList>
            <person name="Baroncelli R."/>
        </authorList>
    </citation>
    <scope>NUCLEOTIDE SEQUENCE</scope>
    <source>
        <strain evidence="4">T6085</strain>
    </source>
</reference>
<dbReference type="GO" id="GO:0000976">
    <property type="term" value="F:transcription cis-regulatory region binding"/>
    <property type="evidence" value="ECO:0007669"/>
    <property type="project" value="TreeGrafter"/>
</dbReference>
<dbReference type="OrthoDB" id="5130013at2759"/>
<evidence type="ECO:0000313" key="5">
    <source>
        <dbReference type="Proteomes" id="UP000054821"/>
    </source>
</evidence>
<dbReference type="PANTHER" id="PTHR37534:SF39">
    <property type="entry name" value="TRANSCRIPTION FACTOR DOMAIN-CONTAINING PROTEIN"/>
    <property type="match status" value="1"/>
</dbReference>
<proteinExistence type="predicted"/>
<dbReference type="InterPro" id="IPR021858">
    <property type="entry name" value="Fun_TF"/>
</dbReference>
<reference evidence="4 5" key="1">
    <citation type="journal article" date="2016" name="Genome Announc.">
        <title>Draft Whole-Genome Sequence of Trichoderma gamsii T6085, a Promising Biocontrol Agent of Fusarium Head Blight on Wheat.</title>
        <authorList>
            <person name="Baroncelli R."/>
            <person name="Zapparata A."/>
            <person name="Piaggeschi G."/>
            <person name="Sarrocco S."/>
            <person name="Vannacci G."/>
        </authorList>
    </citation>
    <scope>NUCLEOTIDE SEQUENCE [LARGE SCALE GENOMIC DNA]</scope>
    <source>
        <strain evidence="4 5">T6085</strain>
    </source>
</reference>
<dbReference type="Proteomes" id="UP000236546">
    <property type="component" value="Unassembled WGS sequence"/>
</dbReference>
<accession>A0A2K0SZR9</accession>
<organism evidence="3 6">
    <name type="scientific">Trichoderma gamsii</name>
    <dbReference type="NCBI Taxonomy" id="398673"/>
    <lineage>
        <taxon>Eukaryota</taxon>
        <taxon>Fungi</taxon>
        <taxon>Dikarya</taxon>
        <taxon>Ascomycota</taxon>
        <taxon>Pezizomycotina</taxon>
        <taxon>Sordariomycetes</taxon>
        <taxon>Hypocreomycetidae</taxon>
        <taxon>Hypocreales</taxon>
        <taxon>Hypocreaceae</taxon>
        <taxon>Trichoderma</taxon>
    </lineage>
</organism>
<evidence type="ECO:0008006" key="7">
    <source>
        <dbReference type="Google" id="ProtNLM"/>
    </source>
</evidence>
<evidence type="ECO:0000256" key="1">
    <source>
        <dbReference type="ARBA" id="ARBA00004123"/>
    </source>
</evidence>
<dbReference type="EMBL" id="MTYH01000099">
    <property type="protein sequence ID" value="PNP38772.1"/>
    <property type="molecule type" value="Genomic_DNA"/>
</dbReference>
<dbReference type="GO" id="GO:0005634">
    <property type="term" value="C:nucleus"/>
    <property type="evidence" value="ECO:0007669"/>
    <property type="project" value="UniProtKB-SubCell"/>
</dbReference>
<dbReference type="Pfam" id="PF11951">
    <property type="entry name" value="Fungal_trans_2"/>
    <property type="match status" value="1"/>
</dbReference>
<dbReference type="AlphaFoldDB" id="A0A2K0SZR9"/>
<dbReference type="RefSeq" id="XP_024406585.1">
    <property type="nucleotide sequence ID" value="XM_024548769.1"/>
</dbReference>
<evidence type="ECO:0000256" key="2">
    <source>
        <dbReference type="ARBA" id="ARBA00023242"/>
    </source>
</evidence>
<dbReference type="Proteomes" id="UP000054821">
    <property type="component" value="Unassembled WGS sequence"/>
</dbReference>
<name>A0A2K0SZR9_9HYPO</name>
<evidence type="ECO:0000313" key="3">
    <source>
        <dbReference type="EMBL" id="PNP38772.1"/>
    </source>
</evidence>
<gene>
    <name evidence="4" type="ORF">TGAM01_v201463</name>
    <name evidence="3" type="ORF">TGAMA5MH_09337</name>
</gene>
<comment type="subcellular location">
    <subcellularLocation>
        <location evidence="1">Nucleus</location>
    </subcellularLocation>
</comment>
<keyword evidence="2" id="KW-0539">Nucleus</keyword>
<keyword evidence="5" id="KW-1185">Reference proteome</keyword>
<dbReference type="STRING" id="398673.A0A2K0SZR9"/>
<dbReference type="EMBL" id="JPDN02000003">
    <property type="protein sequence ID" value="PON30096.1"/>
    <property type="molecule type" value="Genomic_DNA"/>
</dbReference>
<reference evidence="3 6" key="2">
    <citation type="submission" date="2017-02" db="EMBL/GenBank/DDBJ databases">
        <title>Genomes of Trichoderma spp. with biocontrol activity.</title>
        <authorList>
            <person name="Gardiner D."/>
            <person name="Kazan K."/>
            <person name="Vos C."/>
            <person name="Harvey P."/>
        </authorList>
    </citation>
    <scope>NUCLEOTIDE SEQUENCE [LARGE SCALE GENOMIC DNA]</scope>
    <source>
        <strain evidence="3 6">A5MH</strain>
    </source>
</reference>
<dbReference type="GeneID" id="29984901"/>
<dbReference type="PANTHER" id="PTHR37534">
    <property type="entry name" value="TRANSCRIPTIONAL ACTIVATOR PROTEIN UGA3"/>
    <property type="match status" value="1"/>
</dbReference>
<evidence type="ECO:0000313" key="4">
    <source>
        <dbReference type="EMBL" id="PON30096.1"/>
    </source>
</evidence>
<comment type="caution">
    <text evidence="3">The sequence shown here is derived from an EMBL/GenBank/DDBJ whole genome shotgun (WGS) entry which is preliminary data.</text>
</comment>
<dbReference type="GO" id="GO:0045944">
    <property type="term" value="P:positive regulation of transcription by RNA polymerase II"/>
    <property type="evidence" value="ECO:0007669"/>
    <property type="project" value="TreeGrafter"/>
</dbReference>
<sequence>MVGMSNSRSHPAQVVAKRRSTLLLVHTSSRDIDMYHYLRKLRTGRYERQPVHFVFPPPPLPWSPGNPDSNTLELVDYFANVSYSTLSILGVDPGRLRDLLLRMTISSNTLPTFALKSSLLAVSSLHRDGLRDLALRYKIAAINALAESAKSGHPDALESAQHAATCMLLATFETQHHSESSGQWVLYVDGAKRIVQTTGLDKRSDQAELNPVLDWIYYLDIMSWFVIRHWRHPSTLPHSTADEIALCRGKSPLLLNRTTSIRTVLGPIAAVCDILVQPHDPRAQAAEYQSKLRSLESILINNPVPKAAVSESDEGEDIIAELYYLATLVYLFNGSASSCSLDHQVDGLIDRGFHLIRKLSTCERSFPLLILGSEARNDEERMLLLELIHKTGAKHNDSSLMRIKAGLEMVWSQRDLEADEDEYSDLSYLHRLDTVISSACTLPFFS</sequence>
<protein>
    <recommendedName>
        <fullName evidence="7">Zn(II)2Cys6 transcription factor</fullName>
    </recommendedName>
</protein>
<evidence type="ECO:0000313" key="6">
    <source>
        <dbReference type="Proteomes" id="UP000236546"/>
    </source>
</evidence>
<dbReference type="GO" id="GO:0003700">
    <property type="term" value="F:DNA-binding transcription factor activity"/>
    <property type="evidence" value="ECO:0007669"/>
    <property type="project" value="TreeGrafter"/>
</dbReference>